<dbReference type="OMA" id="IVENHDI"/>
<dbReference type="eggNOG" id="KOG0156">
    <property type="taxonomic scope" value="Eukaryota"/>
</dbReference>
<evidence type="ECO:0000256" key="10">
    <source>
        <dbReference type="RuleBase" id="RU000461"/>
    </source>
</evidence>
<evidence type="ECO:0000256" key="7">
    <source>
        <dbReference type="ARBA" id="ARBA00023004"/>
    </source>
</evidence>
<name>R7RZZ4_STEHR</name>
<sequence length="467" mass="52942">MPSSQEWLTFAEWGKQYGPLVMVEMLGQKMCIINSAEVALDLLDKRSAIYSERPSMVMVKELMGWEFNMGFQSYTPTYRKHRENFTRGFSPKASENYQHLQTREIILCLRKLLENPEKFDEHLRNTIGAVVMMIAFGYETKENDEFVRIAEEAQLAMVSAARPGAYMVDVIPILRYVPEWFPGANFQRVARRGYELAQDLQQKPWVWGMNQYKKGVAKPSFFTSLMEPDGIAVQHSPEKMKVIQKDCAVLYATAADTILASVLTFFLAMLHAPEVVTKAQAELDKVTGGIRLPTFADRPALPYITAIAKESLRWESVIPMGVPHVVKQDDVYKGYFIPAGTTMIPNQWGMSHDDELYSDPMSFRPERFMPGVDGTPPRDPNTIAFGFGRRICPGRFLAEQQLWLQIATTLLCFNIRRTCDEAGNEIIPPRFYSSGMASRPIPFACQITPRNAAYVELIAQSVAALDE</sequence>
<dbReference type="PANTHER" id="PTHR46300">
    <property type="entry name" value="P450, PUTATIVE (EUROFUNG)-RELATED-RELATED"/>
    <property type="match status" value="1"/>
</dbReference>
<keyword evidence="7 9" id="KW-0408">Iron</keyword>
<dbReference type="OrthoDB" id="2789670at2759"/>
<keyword evidence="4 9" id="KW-0349">Heme</keyword>
<dbReference type="KEGG" id="shs:STEHIDRAFT_105568"/>
<evidence type="ECO:0000256" key="9">
    <source>
        <dbReference type="PIRSR" id="PIRSR602401-1"/>
    </source>
</evidence>
<protein>
    <submittedName>
        <fullName evidence="11">Cytochrome P450</fullName>
    </submittedName>
</protein>
<dbReference type="Proteomes" id="UP000053927">
    <property type="component" value="Unassembled WGS sequence"/>
</dbReference>
<dbReference type="PRINTS" id="PR00463">
    <property type="entry name" value="EP450I"/>
</dbReference>
<proteinExistence type="inferred from homology"/>
<gene>
    <name evidence="11" type="ORF">STEHIDRAFT_105568</name>
</gene>
<evidence type="ECO:0000313" key="11">
    <source>
        <dbReference type="EMBL" id="EIM80470.1"/>
    </source>
</evidence>
<dbReference type="GO" id="GO:0005506">
    <property type="term" value="F:iron ion binding"/>
    <property type="evidence" value="ECO:0007669"/>
    <property type="project" value="InterPro"/>
</dbReference>
<evidence type="ECO:0000256" key="8">
    <source>
        <dbReference type="ARBA" id="ARBA00023033"/>
    </source>
</evidence>
<evidence type="ECO:0000256" key="5">
    <source>
        <dbReference type="ARBA" id="ARBA00022723"/>
    </source>
</evidence>
<comment type="similarity">
    <text evidence="3 10">Belongs to the cytochrome P450 family.</text>
</comment>
<dbReference type="EMBL" id="JH687398">
    <property type="protein sequence ID" value="EIM80470.1"/>
    <property type="molecule type" value="Genomic_DNA"/>
</dbReference>
<dbReference type="InterPro" id="IPR036396">
    <property type="entry name" value="Cyt_P450_sf"/>
</dbReference>
<evidence type="ECO:0000256" key="6">
    <source>
        <dbReference type="ARBA" id="ARBA00023002"/>
    </source>
</evidence>
<dbReference type="AlphaFoldDB" id="R7RZZ4"/>
<dbReference type="PROSITE" id="PS00086">
    <property type="entry name" value="CYTOCHROME_P450"/>
    <property type="match status" value="1"/>
</dbReference>
<dbReference type="InterPro" id="IPR001128">
    <property type="entry name" value="Cyt_P450"/>
</dbReference>
<reference evidence="12" key="1">
    <citation type="journal article" date="2012" name="Science">
        <title>The Paleozoic origin of enzymatic lignin decomposition reconstructed from 31 fungal genomes.</title>
        <authorList>
            <person name="Floudas D."/>
            <person name="Binder M."/>
            <person name="Riley R."/>
            <person name="Barry K."/>
            <person name="Blanchette R.A."/>
            <person name="Henrissat B."/>
            <person name="Martinez A.T."/>
            <person name="Otillar R."/>
            <person name="Spatafora J.W."/>
            <person name="Yadav J.S."/>
            <person name="Aerts A."/>
            <person name="Benoit I."/>
            <person name="Boyd A."/>
            <person name="Carlson A."/>
            <person name="Copeland A."/>
            <person name="Coutinho P.M."/>
            <person name="de Vries R.P."/>
            <person name="Ferreira P."/>
            <person name="Findley K."/>
            <person name="Foster B."/>
            <person name="Gaskell J."/>
            <person name="Glotzer D."/>
            <person name="Gorecki P."/>
            <person name="Heitman J."/>
            <person name="Hesse C."/>
            <person name="Hori C."/>
            <person name="Igarashi K."/>
            <person name="Jurgens J.A."/>
            <person name="Kallen N."/>
            <person name="Kersten P."/>
            <person name="Kohler A."/>
            <person name="Kuees U."/>
            <person name="Kumar T.K.A."/>
            <person name="Kuo A."/>
            <person name="LaButti K."/>
            <person name="Larrondo L.F."/>
            <person name="Lindquist E."/>
            <person name="Ling A."/>
            <person name="Lombard V."/>
            <person name="Lucas S."/>
            <person name="Lundell T."/>
            <person name="Martin R."/>
            <person name="McLaughlin D.J."/>
            <person name="Morgenstern I."/>
            <person name="Morin E."/>
            <person name="Murat C."/>
            <person name="Nagy L.G."/>
            <person name="Nolan M."/>
            <person name="Ohm R.A."/>
            <person name="Patyshakuliyeva A."/>
            <person name="Rokas A."/>
            <person name="Ruiz-Duenas F.J."/>
            <person name="Sabat G."/>
            <person name="Salamov A."/>
            <person name="Samejima M."/>
            <person name="Schmutz J."/>
            <person name="Slot J.C."/>
            <person name="St John F."/>
            <person name="Stenlid J."/>
            <person name="Sun H."/>
            <person name="Sun S."/>
            <person name="Syed K."/>
            <person name="Tsang A."/>
            <person name="Wiebenga A."/>
            <person name="Young D."/>
            <person name="Pisabarro A."/>
            <person name="Eastwood D.C."/>
            <person name="Martin F."/>
            <person name="Cullen D."/>
            <person name="Grigoriev I.V."/>
            <person name="Hibbett D.S."/>
        </authorList>
    </citation>
    <scope>NUCLEOTIDE SEQUENCE [LARGE SCALE GENOMIC DNA]</scope>
    <source>
        <strain evidence="12">FP-91666</strain>
    </source>
</reference>
<accession>R7RZZ4</accession>
<comment type="cofactor">
    <cofactor evidence="1 9">
        <name>heme</name>
        <dbReference type="ChEBI" id="CHEBI:30413"/>
    </cofactor>
</comment>
<evidence type="ECO:0000313" key="12">
    <source>
        <dbReference type="Proteomes" id="UP000053927"/>
    </source>
</evidence>
<dbReference type="PANTHER" id="PTHR46300:SF7">
    <property type="entry name" value="P450, PUTATIVE (EUROFUNG)-RELATED"/>
    <property type="match status" value="1"/>
</dbReference>
<dbReference type="GeneID" id="18794751"/>
<dbReference type="GO" id="GO:0004497">
    <property type="term" value="F:monooxygenase activity"/>
    <property type="evidence" value="ECO:0007669"/>
    <property type="project" value="UniProtKB-KW"/>
</dbReference>
<keyword evidence="12" id="KW-1185">Reference proteome</keyword>
<dbReference type="PRINTS" id="PR00385">
    <property type="entry name" value="P450"/>
</dbReference>
<dbReference type="InterPro" id="IPR050364">
    <property type="entry name" value="Cytochrome_P450_fung"/>
</dbReference>
<dbReference type="InterPro" id="IPR017972">
    <property type="entry name" value="Cyt_P450_CS"/>
</dbReference>
<keyword evidence="6 10" id="KW-0560">Oxidoreductase</keyword>
<evidence type="ECO:0000256" key="1">
    <source>
        <dbReference type="ARBA" id="ARBA00001971"/>
    </source>
</evidence>
<dbReference type="Gene3D" id="1.10.630.10">
    <property type="entry name" value="Cytochrome P450"/>
    <property type="match status" value="1"/>
</dbReference>
<dbReference type="SUPFAM" id="SSF48264">
    <property type="entry name" value="Cytochrome P450"/>
    <property type="match status" value="1"/>
</dbReference>
<evidence type="ECO:0000256" key="3">
    <source>
        <dbReference type="ARBA" id="ARBA00010617"/>
    </source>
</evidence>
<dbReference type="RefSeq" id="XP_007310588.1">
    <property type="nucleotide sequence ID" value="XM_007310526.1"/>
</dbReference>
<feature type="binding site" description="axial binding residue" evidence="9">
    <location>
        <position position="392"/>
    </location>
    <ligand>
        <name>heme</name>
        <dbReference type="ChEBI" id="CHEBI:30413"/>
    </ligand>
    <ligandPart>
        <name>Fe</name>
        <dbReference type="ChEBI" id="CHEBI:18248"/>
    </ligandPart>
</feature>
<dbReference type="GO" id="GO:0020037">
    <property type="term" value="F:heme binding"/>
    <property type="evidence" value="ECO:0007669"/>
    <property type="project" value="InterPro"/>
</dbReference>
<comment type="pathway">
    <text evidence="2">Secondary metabolite biosynthesis.</text>
</comment>
<dbReference type="Pfam" id="PF00067">
    <property type="entry name" value="p450"/>
    <property type="match status" value="1"/>
</dbReference>
<keyword evidence="8 10" id="KW-0503">Monooxygenase</keyword>
<dbReference type="GO" id="GO:0016705">
    <property type="term" value="F:oxidoreductase activity, acting on paired donors, with incorporation or reduction of molecular oxygen"/>
    <property type="evidence" value="ECO:0007669"/>
    <property type="project" value="InterPro"/>
</dbReference>
<evidence type="ECO:0000256" key="4">
    <source>
        <dbReference type="ARBA" id="ARBA00022617"/>
    </source>
</evidence>
<evidence type="ECO:0000256" key="2">
    <source>
        <dbReference type="ARBA" id="ARBA00005179"/>
    </source>
</evidence>
<keyword evidence="5 9" id="KW-0479">Metal-binding</keyword>
<dbReference type="CDD" id="cd11065">
    <property type="entry name" value="CYP64-like"/>
    <property type="match status" value="1"/>
</dbReference>
<dbReference type="InterPro" id="IPR002401">
    <property type="entry name" value="Cyt_P450_E_grp-I"/>
</dbReference>
<organism evidence="11 12">
    <name type="scientific">Stereum hirsutum (strain FP-91666)</name>
    <name type="common">White-rot fungus</name>
    <dbReference type="NCBI Taxonomy" id="721885"/>
    <lineage>
        <taxon>Eukaryota</taxon>
        <taxon>Fungi</taxon>
        <taxon>Dikarya</taxon>
        <taxon>Basidiomycota</taxon>
        <taxon>Agaricomycotina</taxon>
        <taxon>Agaricomycetes</taxon>
        <taxon>Russulales</taxon>
        <taxon>Stereaceae</taxon>
        <taxon>Stereum</taxon>
    </lineage>
</organism>